<evidence type="ECO:0000313" key="8">
    <source>
        <dbReference type="EMBL" id="KAJ8359870.1"/>
    </source>
</evidence>
<keyword evidence="9" id="KW-1185">Reference proteome</keyword>
<comment type="cofactor">
    <cofactor evidence="1">
        <name>pyridoxal 5'-phosphate</name>
        <dbReference type="ChEBI" id="CHEBI:597326"/>
    </cofactor>
</comment>
<evidence type="ECO:0000256" key="1">
    <source>
        <dbReference type="ARBA" id="ARBA00001933"/>
    </source>
</evidence>
<dbReference type="Proteomes" id="UP001152622">
    <property type="component" value="Chromosome 5"/>
</dbReference>
<feature type="compositionally biased region" description="Basic and acidic residues" evidence="6">
    <location>
        <begin position="207"/>
        <end position="218"/>
    </location>
</feature>
<comment type="caution">
    <text evidence="8">The sequence shown here is derived from an EMBL/GenBank/DDBJ whole genome shotgun (WGS) entry which is preliminary data.</text>
</comment>
<proteinExistence type="predicted"/>
<evidence type="ECO:0000259" key="7">
    <source>
        <dbReference type="Pfam" id="PF00291"/>
    </source>
</evidence>
<evidence type="ECO:0000256" key="5">
    <source>
        <dbReference type="ARBA" id="ARBA00042605"/>
    </source>
</evidence>
<gene>
    <name evidence="8" type="ORF">SKAU_G00163950</name>
</gene>
<feature type="region of interest" description="Disordered" evidence="6">
    <location>
        <begin position="176"/>
        <end position="218"/>
    </location>
</feature>
<name>A0A9Q1FJM9_SYNKA</name>
<dbReference type="GO" id="GO:0003941">
    <property type="term" value="F:L-serine ammonia-lyase activity"/>
    <property type="evidence" value="ECO:0007669"/>
    <property type="project" value="TreeGrafter"/>
</dbReference>
<dbReference type="GO" id="GO:0009097">
    <property type="term" value="P:isoleucine biosynthetic process"/>
    <property type="evidence" value="ECO:0007669"/>
    <property type="project" value="TreeGrafter"/>
</dbReference>
<evidence type="ECO:0000256" key="4">
    <source>
        <dbReference type="ARBA" id="ARBA00041766"/>
    </source>
</evidence>
<protein>
    <recommendedName>
        <fullName evidence="4">L-serine deaminase</fullName>
    </recommendedName>
    <alternativeName>
        <fullName evidence="5">L-threonine dehydratase</fullName>
    </alternativeName>
</protein>
<accession>A0A9Q1FJM9</accession>
<dbReference type="Pfam" id="PF00291">
    <property type="entry name" value="PALP"/>
    <property type="match status" value="1"/>
</dbReference>
<keyword evidence="2" id="KW-0663">Pyridoxal phosphate</keyword>
<dbReference type="GO" id="GO:0006565">
    <property type="term" value="P:L-serine catabolic process"/>
    <property type="evidence" value="ECO:0007669"/>
    <property type="project" value="TreeGrafter"/>
</dbReference>
<dbReference type="PANTHER" id="PTHR48078:SF19">
    <property type="entry name" value="ACT DOMAIN-CONTAINING PROTEIN"/>
    <property type="match status" value="1"/>
</dbReference>
<feature type="compositionally biased region" description="Pro residues" evidence="6">
    <location>
        <begin position="196"/>
        <end position="206"/>
    </location>
</feature>
<dbReference type="AlphaFoldDB" id="A0A9Q1FJM9"/>
<keyword evidence="3" id="KW-0456">Lyase</keyword>
<dbReference type="OrthoDB" id="4418812at2759"/>
<dbReference type="InterPro" id="IPR050147">
    <property type="entry name" value="Ser/Thr_Dehydratase"/>
</dbReference>
<dbReference type="CDD" id="cd01562">
    <property type="entry name" value="Thr-dehyd"/>
    <property type="match status" value="1"/>
</dbReference>
<feature type="domain" description="Tryptophan synthase beta chain-like PALP" evidence="7">
    <location>
        <begin position="236"/>
        <end position="524"/>
    </location>
</feature>
<dbReference type="GO" id="GO:0006567">
    <property type="term" value="P:L-threonine catabolic process"/>
    <property type="evidence" value="ECO:0007669"/>
    <property type="project" value="TreeGrafter"/>
</dbReference>
<evidence type="ECO:0000256" key="2">
    <source>
        <dbReference type="ARBA" id="ARBA00022898"/>
    </source>
</evidence>
<dbReference type="EMBL" id="JAINUF010000005">
    <property type="protein sequence ID" value="KAJ8359870.1"/>
    <property type="molecule type" value="Genomic_DNA"/>
</dbReference>
<sequence>MNFAAQFFYYTYQSDGTPWTAGVSESEEYDPFWQRWDTAPPDPTEQHPPQCVLDTPAPLSPGVVDSVTHPQESLQCLVPNPPLPAFHSLVGLLLRLALSFILLFFCSEEQRIGGERKNSALLDGWGLKDGSVANGCLAHRATPIHPERLKDFGEEEYLDGDVRTWEAKVVVQPEPQLTSTPKHAIKRGGEMRAPPEPEAPPEAPPETPHETPPEAPPEHLRFEDISAAAFKIQSGLQKSPCTYSRLSKHYGMEIFLKKEHLHYTGSVKERGVLYILTSLKQEQQRKGVIVATDNNFSMAVSHHAADLRIPVFVIIPVGGSPARLRMYRDYGAMVISYGSTPHHSQNHARHLAKENDYLYLEEDDSAVYMAGLGTVGMEIYEQIPRLDAVILPTGGNCRLLAGAAAALKHIDPHISVIGVEPEDYPILLRSLKNDYPVKELYNSPNTKLYGDLVDPPLGGHAFQLAKKLVDKVISVREEDTLVAMLRFQEYERSTVDAEGAIGLAAISAGKLPELKGKRVSVVVSSANMELGLVRQCVERALVLDDQVVRFMVELGDLPGDMAKLLEILAREDIRLHSVSHRRHSDRFHLFKAQVECVVETWDKAQSSQLRNTLSEHYPSLCWLDR</sequence>
<organism evidence="8 9">
    <name type="scientific">Synaphobranchus kaupii</name>
    <name type="common">Kaup's arrowtooth eel</name>
    <dbReference type="NCBI Taxonomy" id="118154"/>
    <lineage>
        <taxon>Eukaryota</taxon>
        <taxon>Metazoa</taxon>
        <taxon>Chordata</taxon>
        <taxon>Craniata</taxon>
        <taxon>Vertebrata</taxon>
        <taxon>Euteleostomi</taxon>
        <taxon>Actinopterygii</taxon>
        <taxon>Neopterygii</taxon>
        <taxon>Teleostei</taxon>
        <taxon>Anguilliformes</taxon>
        <taxon>Synaphobranchidae</taxon>
        <taxon>Synaphobranchus</taxon>
    </lineage>
</organism>
<dbReference type="FunFam" id="3.40.50.1100:FF:000044">
    <property type="entry name" value="Phenylserine dehydratase"/>
    <property type="match status" value="1"/>
</dbReference>
<dbReference type="InterPro" id="IPR036052">
    <property type="entry name" value="TrpB-like_PALP_sf"/>
</dbReference>
<dbReference type="Gene3D" id="3.40.50.1100">
    <property type="match status" value="2"/>
</dbReference>
<reference evidence="8" key="1">
    <citation type="journal article" date="2023" name="Science">
        <title>Genome structures resolve the early diversification of teleost fishes.</title>
        <authorList>
            <person name="Parey E."/>
            <person name="Louis A."/>
            <person name="Montfort J."/>
            <person name="Bouchez O."/>
            <person name="Roques C."/>
            <person name="Iampietro C."/>
            <person name="Lluch J."/>
            <person name="Castinel A."/>
            <person name="Donnadieu C."/>
            <person name="Desvignes T."/>
            <person name="Floi Bucao C."/>
            <person name="Jouanno E."/>
            <person name="Wen M."/>
            <person name="Mejri S."/>
            <person name="Dirks R."/>
            <person name="Jansen H."/>
            <person name="Henkel C."/>
            <person name="Chen W.J."/>
            <person name="Zahm M."/>
            <person name="Cabau C."/>
            <person name="Klopp C."/>
            <person name="Thompson A.W."/>
            <person name="Robinson-Rechavi M."/>
            <person name="Braasch I."/>
            <person name="Lecointre G."/>
            <person name="Bobe J."/>
            <person name="Postlethwait J.H."/>
            <person name="Berthelot C."/>
            <person name="Roest Crollius H."/>
            <person name="Guiguen Y."/>
        </authorList>
    </citation>
    <scope>NUCLEOTIDE SEQUENCE</scope>
    <source>
        <strain evidence="8">WJC10195</strain>
    </source>
</reference>
<evidence type="ECO:0000313" key="9">
    <source>
        <dbReference type="Proteomes" id="UP001152622"/>
    </source>
</evidence>
<evidence type="ECO:0000256" key="6">
    <source>
        <dbReference type="SAM" id="MobiDB-lite"/>
    </source>
</evidence>
<evidence type="ECO:0000256" key="3">
    <source>
        <dbReference type="ARBA" id="ARBA00023239"/>
    </source>
</evidence>
<dbReference type="InterPro" id="IPR001926">
    <property type="entry name" value="TrpB-like_PALP"/>
</dbReference>
<dbReference type="PANTHER" id="PTHR48078">
    <property type="entry name" value="THREONINE DEHYDRATASE, MITOCHONDRIAL-RELATED"/>
    <property type="match status" value="1"/>
</dbReference>
<dbReference type="GO" id="GO:0004794">
    <property type="term" value="F:threonine deaminase activity"/>
    <property type="evidence" value="ECO:0007669"/>
    <property type="project" value="TreeGrafter"/>
</dbReference>
<dbReference type="SUPFAM" id="SSF53686">
    <property type="entry name" value="Tryptophan synthase beta subunit-like PLP-dependent enzymes"/>
    <property type="match status" value="1"/>
</dbReference>